<dbReference type="Gene3D" id="3.40.190.10">
    <property type="entry name" value="Periplasmic binding protein-like II"/>
    <property type="match status" value="2"/>
</dbReference>
<keyword evidence="2" id="KW-0813">Transport</keyword>
<name>A0ABQ2DEX6_9DEIO</name>
<dbReference type="PROSITE" id="PS01037">
    <property type="entry name" value="SBP_BACTERIAL_1"/>
    <property type="match status" value="1"/>
</dbReference>
<comment type="similarity">
    <text evidence="1">Belongs to the bacterial solute-binding protein 1 family.</text>
</comment>
<keyword evidence="6" id="KW-1185">Reference proteome</keyword>
<organism evidence="5 6">
    <name type="scientific">Deinococcus roseus</name>
    <dbReference type="NCBI Taxonomy" id="392414"/>
    <lineage>
        <taxon>Bacteria</taxon>
        <taxon>Thermotogati</taxon>
        <taxon>Deinococcota</taxon>
        <taxon>Deinococci</taxon>
        <taxon>Deinococcales</taxon>
        <taxon>Deinococcaceae</taxon>
        <taxon>Deinococcus</taxon>
    </lineage>
</organism>
<dbReference type="Pfam" id="PF01547">
    <property type="entry name" value="SBP_bac_1"/>
    <property type="match status" value="1"/>
</dbReference>
<sequence length="405" mass="43767">MKASAVKLIALSTALLGTAALATDVKVVIPYYSAATEPFFKKMEAGYEKAHPGVDIKLEIVNWDNLYDKLTTDIAGGTAPDLSIIGTRWLTDFVKNDIVEPLDGYMNATVKGGFIDAFLEPGKLQGKIYGLPVAASARAMYYNKDVLAKAGVKNPPKSWTELQSVCKKIVAANIKDTYCFGLQGKEVETDAYWYYALWSYGGDIVAGGKSGVNSAAAVKAATLYKSLISNKYTQPGVTGYSRENVQDLFKQGRLGFVITAPFLIGQLAKDAPKVNYGITAIPKGTKQATYGVTDSIALFKSSNVKKEAFDFMAYVLDAKQHIDFTKAEGFLPIAKGEASDPYFTGNAQLKIFTNMLPVAKFAPNIADWEKVADATSRALQSIYLGQKDVKSALNAAADEANQVIK</sequence>
<comment type="caution">
    <text evidence="5">The sequence shown here is derived from an EMBL/GenBank/DDBJ whole genome shotgun (WGS) entry which is preliminary data.</text>
</comment>
<dbReference type="SUPFAM" id="SSF53850">
    <property type="entry name" value="Periplasmic binding protein-like II"/>
    <property type="match status" value="1"/>
</dbReference>
<evidence type="ECO:0000313" key="6">
    <source>
        <dbReference type="Proteomes" id="UP000632222"/>
    </source>
</evidence>
<dbReference type="InterPro" id="IPR006059">
    <property type="entry name" value="SBP"/>
</dbReference>
<dbReference type="PANTHER" id="PTHR30061:SF50">
    <property type="entry name" value="MALTOSE_MALTODEXTRIN-BINDING PERIPLASMIC PROTEIN"/>
    <property type="match status" value="1"/>
</dbReference>
<proteinExistence type="inferred from homology"/>
<evidence type="ECO:0000313" key="5">
    <source>
        <dbReference type="EMBL" id="GGJ54121.1"/>
    </source>
</evidence>
<dbReference type="PANTHER" id="PTHR30061">
    <property type="entry name" value="MALTOSE-BINDING PERIPLASMIC PROTEIN"/>
    <property type="match status" value="1"/>
</dbReference>
<protein>
    <submittedName>
        <fullName evidence="5">Bicyclomycin resistance protein</fullName>
    </submittedName>
</protein>
<gene>
    <name evidence="5" type="ORF">GCM10008938_45210</name>
</gene>
<evidence type="ECO:0000256" key="1">
    <source>
        <dbReference type="ARBA" id="ARBA00008520"/>
    </source>
</evidence>
<dbReference type="RefSeq" id="WP_189007412.1">
    <property type="nucleotide sequence ID" value="NZ_BMOD01000028.1"/>
</dbReference>
<feature type="signal peptide" evidence="4">
    <location>
        <begin position="1"/>
        <end position="22"/>
    </location>
</feature>
<dbReference type="InterPro" id="IPR006061">
    <property type="entry name" value="SBP_1_CS"/>
</dbReference>
<reference evidence="6" key="1">
    <citation type="journal article" date="2019" name="Int. J. Syst. Evol. Microbiol.">
        <title>The Global Catalogue of Microorganisms (GCM) 10K type strain sequencing project: providing services to taxonomists for standard genome sequencing and annotation.</title>
        <authorList>
            <consortium name="The Broad Institute Genomics Platform"/>
            <consortium name="The Broad Institute Genome Sequencing Center for Infectious Disease"/>
            <person name="Wu L."/>
            <person name="Ma J."/>
        </authorList>
    </citation>
    <scope>NUCLEOTIDE SEQUENCE [LARGE SCALE GENOMIC DNA]</scope>
    <source>
        <strain evidence="6">JCM 14370</strain>
    </source>
</reference>
<keyword evidence="3 4" id="KW-0732">Signal</keyword>
<dbReference type="EMBL" id="BMOD01000028">
    <property type="protein sequence ID" value="GGJ54121.1"/>
    <property type="molecule type" value="Genomic_DNA"/>
</dbReference>
<evidence type="ECO:0000256" key="3">
    <source>
        <dbReference type="ARBA" id="ARBA00022729"/>
    </source>
</evidence>
<evidence type="ECO:0000256" key="2">
    <source>
        <dbReference type="ARBA" id="ARBA00022448"/>
    </source>
</evidence>
<evidence type="ECO:0000256" key="4">
    <source>
        <dbReference type="SAM" id="SignalP"/>
    </source>
</evidence>
<dbReference type="Proteomes" id="UP000632222">
    <property type="component" value="Unassembled WGS sequence"/>
</dbReference>
<dbReference type="CDD" id="cd13585">
    <property type="entry name" value="PBP2_TMBP_like"/>
    <property type="match status" value="1"/>
</dbReference>
<accession>A0ABQ2DEX6</accession>
<feature type="chain" id="PRO_5045317845" evidence="4">
    <location>
        <begin position="23"/>
        <end position="405"/>
    </location>
</feature>